<protein>
    <submittedName>
        <fullName evidence="1">Uncharacterized protein</fullName>
    </submittedName>
</protein>
<reference evidence="2" key="1">
    <citation type="journal article" date="2024" name="Proc. Natl. Acad. Sci. U.S.A.">
        <title>Extraordinary preservation of gene collinearity over three hundred million years revealed in homosporous lycophytes.</title>
        <authorList>
            <person name="Li C."/>
            <person name="Wickell D."/>
            <person name="Kuo L.Y."/>
            <person name="Chen X."/>
            <person name="Nie B."/>
            <person name="Liao X."/>
            <person name="Peng D."/>
            <person name="Ji J."/>
            <person name="Jenkins J."/>
            <person name="Williams M."/>
            <person name="Shu S."/>
            <person name="Plott C."/>
            <person name="Barry K."/>
            <person name="Rajasekar S."/>
            <person name="Grimwood J."/>
            <person name="Han X."/>
            <person name="Sun S."/>
            <person name="Hou Z."/>
            <person name="He W."/>
            <person name="Dai G."/>
            <person name="Sun C."/>
            <person name="Schmutz J."/>
            <person name="Leebens-Mack J.H."/>
            <person name="Li F.W."/>
            <person name="Wang L."/>
        </authorList>
    </citation>
    <scope>NUCLEOTIDE SEQUENCE [LARGE SCALE GENOMIC DNA]</scope>
    <source>
        <strain evidence="2">cv. PW_Plant_1</strain>
    </source>
</reference>
<organism evidence="1 2">
    <name type="scientific">Diphasiastrum complanatum</name>
    <name type="common">Issler's clubmoss</name>
    <name type="synonym">Lycopodium complanatum</name>
    <dbReference type="NCBI Taxonomy" id="34168"/>
    <lineage>
        <taxon>Eukaryota</taxon>
        <taxon>Viridiplantae</taxon>
        <taxon>Streptophyta</taxon>
        <taxon>Embryophyta</taxon>
        <taxon>Tracheophyta</taxon>
        <taxon>Lycopodiopsida</taxon>
        <taxon>Lycopodiales</taxon>
        <taxon>Lycopodiaceae</taxon>
        <taxon>Lycopodioideae</taxon>
        <taxon>Diphasiastrum</taxon>
    </lineage>
</organism>
<keyword evidence="2" id="KW-1185">Reference proteome</keyword>
<dbReference type="Proteomes" id="UP001162992">
    <property type="component" value="Chromosome 4"/>
</dbReference>
<gene>
    <name evidence="1" type="ORF">O6H91_04G145900</name>
</gene>
<dbReference type="EMBL" id="CM055095">
    <property type="protein sequence ID" value="KAJ7560788.1"/>
    <property type="molecule type" value="Genomic_DNA"/>
</dbReference>
<accession>A0ACC2E2G5</accession>
<name>A0ACC2E2G5_DIPCM</name>
<sequence length="120" mass="13761">MTGLRFSSLIDCGRIVHATACFRIQDMARPARKGRGVRAFPYVMTGLRFSSLIDCGRIVHATACFRIQEGEFWTKLMLTSDASKFHLWTKDMCLTTDAEKKDMCKYSYQIDHVFRGLHST</sequence>
<evidence type="ECO:0000313" key="1">
    <source>
        <dbReference type="EMBL" id="KAJ7560788.1"/>
    </source>
</evidence>
<proteinExistence type="predicted"/>
<evidence type="ECO:0000313" key="2">
    <source>
        <dbReference type="Proteomes" id="UP001162992"/>
    </source>
</evidence>
<comment type="caution">
    <text evidence="1">The sequence shown here is derived from an EMBL/GenBank/DDBJ whole genome shotgun (WGS) entry which is preliminary data.</text>
</comment>